<dbReference type="KEGG" id="aori:SD37_11740"/>
<proteinExistence type="predicted"/>
<dbReference type="RefSeq" id="WP_052674949.1">
    <property type="nucleotide sequence ID" value="NZ_CP016174.1"/>
</dbReference>
<dbReference type="Pfam" id="PF13489">
    <property type="entry name" value="Methyltransf_23"/>
    <property type="match status" value="1"/>
</dbReference>
<evidence type="ECO:0000313" key="2">
    <source>
        <dbReference type="Proteomes" id="UP000093695"/>
    </source>
</evidence>
<dbReference type="EMBL" id="CP016174">
    <property type="protein sequence ID" value="ANN16250.1"/>
    <property type="molecule type" value="Genomic_DNA"/>
</dbReference>
<organism evidence="1 2">
    <name type="scientific">Amycolatopsis orientalis</name>
    <name type="common">Nocardia orientalis</name>
    <dbReference type="NCBI Taxonomy" id="31958"/>
    <lineage>
        <taxon>Bacteria</taxon>
        <taxon>Bacillati</taxon>
        <taxon>Actinomycetota</taxon>
        <taxon>Actinomycetes</taxon>
        <taxon>Pseudonocardiales</taxon>
        <taxon>Pseudonocardiaceae</taxon>
        <taxon>Amycolatopsis</taxon>
    </lineage>
</organism>
<keyword evidence="2" id="KW-1185">Reference proteome</keyword>
<name>A0A193BVP5_AMYOR</name>
<sequence>MHAEAHEWVARHATTEPVTVLDIGGRNINGSVRDLFPGATVYIVLDIADGQGVDIVADAATWTPDRQYDVVVTAETFEHTAVWPEICATAFTATKPGGRFIATMAGPGRPAHSAVDGGPTLYPGEHYGNVEPDDLRAVLAECGFVDMVIDRQERPADVRCVATKPEARHADR</sequence>
<gene>
    <name evidence="1" type="ORF">SD37_11740</name>
</gene>
<dbReference type="STRING" id="31958.SD37_11740"/>
<evidence type="ECO:0000313" key="1">
    <source>
        <dbReference type="EMBL" id="ANN16250.1"/>
    </source>
</evidence>
<dbReference type="SUPFAM" id="SSF53335">
    <property type="entry name" value="S-adenosyl-L-methionine-dependent methyltransferases"/>
    <property type="match status" value="1"/>
</dbReference>
<protein>
    <submittedName>
        <fullName evidence="1">Uncharacterized protein</fullName>
    </submittedName>
</protein>
<dbReference type="Gene3D" id="3.40.50.150">
    <property type="entry name" value="Vaccinia Virus protein VP39"/>
    <property type="match status" value="1"/>
</dbReference>
<reference evidence="1 2" key="1">
    <citation type="journal article" date="2015" name="Genome Announc.">
        <title>Draft Genome Sequence of Norvancomycin-Producing Strain Amycolatopsis orientalis CPCC200066.</title>
        <authorList>
            <person name="Lei X."/>
            <person name="Yuan F."/>
            <person name="Shi Y."/>
            <person name="Li X."/>
            <person name="Wang L."/>
            <person name="Hong B."/>
        </authorList>
    </citation>
    <scope>NUCLEOTIDE SEQUENCE [LARGE SCALE GENOMIC DNA]</scope>
    <source>
        <strain evidence="1 2">B-37</strain>
    </source>
</reference>
<dbReference type="InterPro" id="IPR029063">
    <property type="entry name" value="SAM-dependent_MTases_sf"/>
</dbReference>
<dbReference type="AlphaFoldDB" id="A0A193BVP5"/>
<accession>A0A193BVP5</accession>
<dbReference type="Proteomes" id="UP000093695">
    <property type="component" value="Chromosome"/>
</dbReference>